<evidence type="ECO:0000313" key="2">
    <source>
        <dbReference type="Proteomes" id="UP001221142"/>
    </source>
</evidence>
<dbReference type="EMBL" id="JARKIF010000012">
    <property type="protein sequence ID" value="KAJ7625791.1"/>
    <property type="molecule type" value="Genomic_DNA"/>
</dbReference>
<reference evidence="1" key="1">
    <citation type="submission" date="2023-03" db="EMBL/GenBank/DDBJ databases">
        <title>Massive genome expansion in bonnet fungi (Mycena s.s.) driven by repeated elements and novel gene families across ecological guilds.</title>
        <authorList>
            <consortium name="Lawrence Berkeley National Laboratory"/>
            <person name="Harder C.B."/>
            <person name="Miyauchi S."/>
            <person name="Viragh M."/>
            <person name="Kuo A."/>
            <person name="Thoen E."/>
            <person name="Andreopoulos B."/>
            <person name="Lu D."/>
            <person name="Skrede I."/>
            <person name="Drula E."/>
            <person name="Henrissat B."/>
            <person name="Morin E."/>
            <person name="Kohler A."/>
            <person name="Barry K."/>
            <person name="LaButti K."/>
            <person name="Morin E."/>
            <person name="Salamov A."/>
            <person name="Lipzen A."/>
            <person name="Mereny Z."/>
            <person name="Hegedus B."/>
            <person name="Baldrian P."/>
            <person name="Stursova M."/>
            <person name="Weitz H."/>
            <person name="Taylor A."/>
            <person name="Grigoriev I.V."/>
            <person name="Nagy L.G."/>
            <person name="Martin F."/>
            <person name="Kauserud H."/>
        </authorList>
    </citation>
    <scope>NUCLEOTIDE SEQUENCE</scope>
    <source>
        <strain evidence="1">9284</strain>
    </source>
</reference>
<comment type="caution">
    <text evidence="1">The sequence shown here is derived from an EMBL/GenBank/DDBJ whole genome shotgun (WGS) entry which is preliminary data.</text>
</comment>
<organism evidence="1 2">
    <name type="scientific">Roridomyces roridus</name>
    <dbReference type="NCBI Taxonomy" id="1738132"/>
    <lineage>
        <taxon>Eukaryota</taxon>
        <taxon>Fungi</taxon>
        <taxon>Dikarya</taxon>
        <taxon>Basidiomycota</taxon>
        <taxon>Agaricomycotina</taxon>
        <taxon>Agaricomycetes</taxon>
        <taxon>Agaricomycetidae</taxon>
        <taxon>Agaricales</taxon>
        <taxon>Marasmiineae</taxon>
        <taxon>Mycenaceae</taxon>
        <taxon>Roridomyces</taxon>
    </lineage>
</organism>
<proteinExistence type="predicted"/>
<accession>A0AAD7BMV3</accession>
<sequence>MLNPYTQAWQNGQSNSNSQNCRPSIFGALPYSTPDGATPTFFSFRFTSFNPNVLNCVILGPQSRPYFRIVTDTPLPGVSVLQSSNGQNVALVQWHRHPEIEIRGVVNRQRTSAALSLSRDQTSRSMTVNRTTMTFVPHSQTDILGRISRAQDSIHLELTGEAIHSGLLESAVMAAFLLQCGRNID</sequence>
<keyword evidence="2" id="KW-1185">Reference proteome</keyword>
<evidence type="ECO:0000313" key="1">
    <source>
        <dbReference type="EMBL" id="KAJ7625791.1"/>
    </source>
</evidence>
<dbReference type="AlphaFoldDB" id="A0AAD7BMV3"/>
<name>A0AAD7BMV3_9AGAR</name>
<protein>
    <submittedName>
        <fullName evidence="1">Uncharacterized protein</fullName>
    </submittedName>
</protein>
<gene>
    <name evidence="1" type="ORF">FB45DRAFT_750882</name>
</gene>
<dbReference type="Proteomes" id="UP001221142">
    <property type="component" value="Unassembled WGS sequence"/>
</dbReference>